<dbReference type="InterPro" id="IPR025355">
    <property type="entry name" value="DUF4259"/>
</dbReference>
<dbReference type="Pfam" id="PF14078">
    <property type="entry name" value="DUF4259"/>
    <property type="match status" value="1"/>
</dbReference>
<dbReference type="EMBL" id="NQMQ01000024">
    <property type="protein sequence ID" value="PAJ68587.1"/>
    <property type="molecule type" value="Genomic_DNA"/>
</dbReference>
<comment type="caution">
    <text evidence="1">The sequence shown here is derived from an EMBL/GenBank/DDBJ whole genome shotgun (WGS) entry which is preliminary data.</text>
</comment>
<gene>
    <name evidence="1" type="ORF">CIG21_10615</name>
</gene>
<evidence type="ECO:0008006" key="3">
    <source>
        <dbReference type="Google" id="ProtNLM"/>
    </source>
</evidence>
<organism evidence="1 2">
    <name type="scientific">Corynebacterium hadale</name>
    <dbReference type="NCBI Taxonomy" id="2026255"/>
    <lineage>
        <taxon>Bacteria</taxon>
        <taxon>Bacillati</taxon>
        <taxon>Actinomycetota</taxon>
        <taxon>Actinomycetes</taxon>
        <taxon>Mycobacteriales</taxon>
        <taxon>Corynebacteriaceae</taxon>
        <taxon>Corynebacterium</taxon>
    </lineage>
</organism>
<evidence type="ECO:0000313" key="2">
    <source>
        <dbReference type="Proteomes" id="UP000215771"/>
    </source>
</evidence>
<proteinExistence type="predicted"/>
<accession>A0A269PAY2</accession>
<name>A0A269PAY2_9CORY</name>
<dbReference type="Proteomes" id="UP000215771">
    <property type="component" value="Unassembled WGS sequence"/>
</dbReference>
<protein>
    <recommendedName>
        <fullName evidence="3">DUF4259 domain-containing protein</fullName>
    </recommendedName>
</protein>
<dbReference type="AlphaFoldDB" id="A0A269PAY2"/>
<dbReference type="RefSeq" id="WP_095278808.1">
    <property type="nucleotide sequence ID" value="NZ_CP047655.1"/>
</dbReference>
<sequence length="121" mass="12954">MSTWDEEIFSIDANTDFLDELDTLEGDELEQALIDAVLLAANQDPSTVNEDELLNAQAAATIVAIWSGAPFSAGETADTYTFIRTHNGALDEETAEAATSVLEAAAERTDADLDQFLEALA</sequence>
<evidence type="ECO:0000313" key="1">
    <source>
        <dbReference type="EMBL" id="PAJ68587.1"/>
    </source>
</evidence>
<reference evidence="1 2" key="1">
    <citation type="submission" date="2017-08" db="EMBL/GenBank/DDBJ databases">
        <authorList>
            <person name="de Groot N.N."/>
        </authorList>
    </citation>
    <scope>NUCLEOTIDE SEQUENCE [LARGE SCALE GENOMIC DNA]</scope>
    <source>
        <strain evidence="1 2">NBT06-6</strain>
    </source>
</reference>